<evidence type="ECO:0000313" key="3">
    <source>
        <dbReference type="Proteomes" id="UP000232587"/>
    </source>
</evidence>
<dbReference type="Proteomes" id="UP000232587">
    <property type="component" value="Unassembled WGS sequence"/>
</dbReference>
<protein>
    <recommendedName>
        <fullName evidence="1">AtuA-like ferredoxin-fold domain-containing protein</fullName>
    </recommendedName>
</protein>
<dbReference type="PANTHER" id="PTHR47708">
    <property type="match status" value="1"/>
</dbReference>
<dbReference type="EMBL" id="PHUF01000007">
    <property type="protein sequence ID" value="PKB13517.1"/>
    <property type="molecule type" value="Genomic_DNA"/>
</dbReference>
<feature type="domain" description="AtuA-like ferredoxin-fold" evidence="1">
    <location>
        <begin position="1"/>
        <end position="99"/>
    </location>
</feature>
<dbReference type="RefSeq" id="WP_100868485.1">
    <property type="nucleotide sequence ID" value="NZ_PHUF01000007.1"/>
</dbReference>
<dbReference type="PANTHER" id="PTHR47708:SF2">
    <property type="entry name" value="SI:CH73-132F6.5"/>
    <property type="match status" value="1"/>
</dbReference>
<organism evidence="2 3">
    <name type="scientific">Novosphingobium kunmingense</name>
    <dbReference type="NCBI Taxonomy" id="1211806"/>
    <lineage>
        <taxon>Bacteria</taxon>
        <taxon>Pseudomonadati</taxon>
        <taxon>Pseudomonadota</taxon>
        <taxon>Alphaproteobacteria</taxon>
        <taxon>Sphingomonadales</taxon>
        <taxon>Sphingomonadaceae</taxon>
        <taxon>Novosphingobium</taxon>
    </lineage>
</organism>
<reference evidence="2 3" key="1">
    <citation type="submission" date="2017-11" db="EMBL/GenBank/DDBJ databases">
        <title>Genomic Encyclopedia of Type Strains, Phase III (KMG-III): the genomes of soil and plant-associated and newly described type strains.</title>
        <authorList>
            <person name="Whitman W."/>
        </authorList>
    </citation>
    <scope>NUCLEOTIDE SEQUENCE [LARGE SCALE GENOMIC DNA]</scope>
    <source>
        <strain evidence="2 3">CGMCC 1.12274</strain>
    </source>
</reference>
<proteinExistence type="predicted"/>
<dbReference type="Pfam" id="PF23544">
    <property type="entry name" value="AtuA_ferredoxin"/>
    <property type="match status" value="1"/>
</dbReference>
<evidence type="ECO:0000313" key="2">
    <source>
        <dbReference type="EMBL" id="PKB13517.1"/>
    </source>
</evidence>
<keyword evidence="3" id="KW-1185">Reference proteome</keyword>
<accession>A0A2N0H3L1</accession>
<gene>
    <name evidence="2" type="ORF">B0I00_3319</name>
</gene>
<name>A0A2N0H3L1_9SPHN</name>
<comment type="caution">
    <text evidence="2">The sequence shown here is derived from an EMBL/GenBank/DDBJ whole genome shotgun (WGS) entry which is preliminary data.</text>
</comment>
<evidence type="ECO:0000259" key="1">
    <source>
        <dbReference type="Pfam" id="PF23544"/>
    </source>
</evidence>
<dbReference type="OrthoDB" id="21390at2"/>
<dbReference type="AlphaFoldDB" id="A0A2N0H3L1"/>
<dbReference type="InterPro" id="IPR056362">
    <property type="entry name" value="AtuA-like_ferredoxin_dom"/>
</dbReference>
<sequence length="104" mass="11142">MLLSELAHVRSGDKGDTSQISVIAYRLGDYPLLAEWVTADRVAAHFPGLACRRVSRFELPGIGALNFVLEGAMPGGVTRTLALDAHGKTLAMQLLSLDIPDDLP</sequence>